<evidence type="ECO:0000313" key="7">
    <source>
        <dbReference type="Proteomes" id="UP000515563"/>
    </source>
</evidence>
<dbReference type="FunFam" id="1.10.10.10:FF:000001">
    <property type="entry name" value="LysR family transcriptional regulator"/>
    <property type="match status" value="1"/>
</dbReference>
<dbReference type="AlphaFoldDB" id="A0A7G6X073"/>
<keyword evidence="3" id="KW-0238">DNA-binding</keyword>
<dbReference type="GO" id="GO:0032993">
    <property type="term" value="C:protein-DNA complex"/>
    <property type="evidence" value="ECO:0007669"/>
    <property type="project" value="TreeGrafter"/>
</dbReference>
<organism evidence="6 7">
    <name type="scientific">Kribbella qitaiheensis</name>
    <dbReference type="NCBI Taxonomy" id="1544730"/>
    <lineage>
        <taxon>Bacteria</taxon>
        <taxon>Bacillati</taxon>
        <taxon>Actinomycetota</taxon>
        <taxon>Actinomycetes</taxon>
        <taxon>Propionibacteriales</taxon>
        <taxon>Kribbellaceae</taxon>
        <taxon>Kribbella</taxon>
    </lineage>
</organism>
<evidence type="ECO:0000256" key="2">
    <source>
        <dbReference type="ARBA" id="ARBA00023015"/>
    </source>
</evidence>
<dbReference type="KEGG" id="kqi:F1D05_19100"/>
<keyword evidence="4" id="KW-0804">Transcription</keyword>
<dbReference type="Proteomes" id="UP000515563">
    <property type="component" value="Chromosome"/>
</dbReference>
<dbReference type="PANTHER" id="PTHR30346">
    <property type="entry name" value="TRANSCRIPTIONAL DUAL REGULATOR HCAR-RELATED"/>
    <property type="match status" value="1"/>
</dbReference>
<protein>
    <submittedName>
        <fullName evidence="6">LysR family transcriptional regulator</fullName>
    </submittedName>
</protein>
<keyword evidence="2" id="KW-0805">Transcription regulation</keyword>
<accession>A0A7G6X073</accession>
<dbReference type="PANTHER" id="PTHR30346:SF0">
    <property type="entry name" value="HCA OPERON TRANSCRIPTIONAL ACTIVATOR HCAR"/>
    <property type="match status" value="1"/>
</dbReference>
<evidence type="ECO:0000256" key="3">
    <source>
        <dbReference type="ARBA" id="ARBA00023125"/>
    </source>
</evidence>
<gene>
    <name evidence="6" type="ORF">F1D05_19100</name>
</gene>
<dbReference type="RefSeq" id="WP_185441580.1">
    <property type="nucleotide sequence ID" value="NZ_CP043661.1"/>
</dbReference>
<dbReference type="InterPro" id="IPR005119">
    <property type="entry name" value="LysR_subst-bd"/>
</dbReference>
<dbReference type="InterPro" id="IPR036390">
    <property type="entry name" value="WH_DNA-bd_sf"/>
</dbReference>
<dbReference type="EMBL" id="CP043661">
    <property type="protein sequence ID" value="QNE19638.1"/>
    <property type="molecule type" value="Genomic_DNA"/>
</dbReference>
<dbReference type="PROSITE" id="PS50931">
    <property type="entry name" value="HTH_LYSR"/>
    <property type="match status" value="1"/>
</dbReference>
<evidence type="ECO:0000256" key="4">
    <source>
        <dbReference type="ARBA" id="ARBA00023163"/>
    </source>
</evidence>
<dbReference type="SUPFAM" id="SSF53850">
    <property type="entry name" value="Periplasmic binding protein-like II"/>
    <property type="match status" value="1"/>
</dbReference>
<sequence length="318" mass="34726">MDLAAVRTFAAVVDAGQFQAAADELGVTQQAVSKRIATLERELGVVLFARSARGTQLTVDGQVFLPHARELLRVADRAITSVLPGRRALRVDVLNRRAAPATSLHAFHQNHPGIDLDVVTLPDLDVDAAIAEVAAGTIDATFRAVTEPRRQLTSPIRASRVIDDPHQLLVGPRHPLAGAVSLTLADLTQYRIWMPGMKAGTEWRSYYEELARAFALGIDTEGPSFGVEVLLDELAASAELATFVGAGTRYFWPESYDLRRIPIVDPAPVYPHSIIWREDNTHPALTAFLTHLHATPTTPAAETWVPPWRGTVQWFGGV</sequence>
<dbReference type="InterPro" id="IPR000847">
    <property type="entry name" value="LysR_HTH_N"/>
</dbReference>
<dbReference type="Gene3D" id="3.40.190.290">
    <property type="match status" value="1"/>
</dbReference>
<dbReference type="GO" id="GO:0003700">
    <property type="term" value="F:DNA-binding transcription factor activity"/>
    <property type="evidence" value="ECO:0007669"/>
    <property type="project" value="InterPro"/>
</dbReference>
<dbReference type="Pfam" id="PF03466">
    <property type="entry name" value="LysR_substrate"/>
    <property type="match status" value="1"/>
</dbReference>
<dbReference type="PRINTS" id="PR00039">
    <property type="entry name" value="HTHLYSR"/>
</dbReference>
<dbReference type="Gene3D" id="1.10.10.10">
    <property type="entry name" value="Winged helix-like DNA-binding domain superfamily/Winged helix DNA-binding domain"/>
    <property type="match status" value="1"/>
</dbReference>
<dbReference type="GO" id="GO:0003677">
    <property type="term" value="F:DNA binding"/>
    <property type="evidence" value="ECO:0007669"/>
    <property type="project" value="UniProtKB-KW"/>
</dbReference>
<reference evidence="7" key="1">
    <citation type="submission" date="2019-09" db="EMBL/GenBank/DDBJ databases">
        <title>Antimicrobial potential of Antarctic Bacteria.</title>
        <authorList>
            <person name="Benaud N."/>
            <person name="Edwards R.J."/>
            <person name="Ferrari B.C."/>
        </authorList>
    </citation>
    <scope>NUCLEOTIDE SEQUENCE [LARGE SCALE GENOMIC DNA]</scope>
    <source>
        <strain evidence="7">SPB151</strain>
    </source>
</reference>
<proteinExistence type="inferred from homology"/>
<evidence type="ECO:0000256" key="1">
    <source>
        <dbReference type="ARBA" id="ARBA00009437"/>
    </source>
</evidence>
<dbReference type="Pfam" id="PF00126">
    <property type="entry name" value="HTH_1"/>
    <property type="match status" value="1"/>
</dbReference>
<feature type="domain" description="HTH lysR-type" evidence="5">
    <location>
        <begin position="1"/>
        <end position="58"/>
    </location>
</feature>
<dbReference type="SUPFAM" id="SSF46785">
    <property type="entry name" value="Winged helix' DNA-binding domain"/>
    <property type="match status" value="1"/>
</dbReference>
<reference evidence="6 7" key="2">
    <citation type="journal article" date="2020" name="Microbiol. Resour. Announc.">
        <title>Antarctic desert soil bacteria exhibit high novel natural product potential, evaluated through long-read genome sequencing and comparative genomics.</title>
        <authorList>
            <person name="Benaud N."/>
            <person name="Edwards R.J."/>
            <person name="Amos T.G."/>
            <person name="D'Agostino P.M."/>
            <person name="Gutierrez-Chavez C."/>
            <person name="Montgomery K."/>
            <person name="Nicetic I."/>
            <person name="Ferrari B.C."/>
        </authorList>
    </citation>
    <scope>NUCLEOTIDE SEQUENCE [LARGE SCALE GENOMIC DNA]</scope>
    <source>
        <strain evidence="6 7">SPB151</strain>
    </source>
</reference>
<evidence type="ECO:0000259" key="5">
    <source>
        <dbReference type="PROSITE" id="PS50931"/>
    </source>
</evidence>
<comment type="similarity">
    <text evidence="1">Belongs to the LysR transcriptional regulatory family.</text>
</comment>
<name>A0A7G6X073_9ACTN</name>
<keyword evidence="7" id="KW-1185">Reference proteome</keyword>
<dbReference type="InterPro" id="IPR036388">
    <property type="entry name" value="WH-like_DNA-bd_sf"/>
</dbReference>
<evidence type="ECO:0000313" key="6">
    <source>
        <dbReference type="EMBL" id="QNE19638.1"/>
    </source>
</evidence>